<gene>
    <name evidence="9" type="ordered locus">Aasi_1422</name>
</gene>
<reference evidence="9 10" key="1">
    <citation type="journal article" date="2010" name="J. Bacteriol.">
        <title>The genome of the amoeba symbiont 'Candidatus Amoebophilus asiaticus' reveals common mechanisms for host cell interaction among amoeba-associated bacteria.</title>
        <authorList>
            <person name="Schmitz-Esser S."/>
            <person name="Tischler P."/>
            <person name="Arnold R."/>
            <person name="Montanaro J."/>
            <person name="Wagner M."/>
            <person name="Rattei T."/>
            <person name="Horn M."/>
        </authorList>
    </citation>
    <scope>NUCLEOTIDE SEQUENCE [LARGE SCALE GENOMIC DNA]</scope>
    <source>
        <strain evidence="9 10">5a2</strain>
    </source>
</reference>
<proteinExistence type="inferred from homology"/>
<evidence type="ECO:0000256" key="4">
    <source>
        <dbReference type="ARBA" id="ARBA00022801"/>
    </source>
</evidence>
<dbReference type="Pfam" id="PF01368">
    <property type="entry name" value="DHH"/>
    <property type="match status" value="1"/>
</dbReference>
<dbReference type="InterPro" id="IPR051673">
    <property type="entry name" value="SSDNA_exonuclease_RecJ"/>
</dbReference>
<dbReference type="KEGG" id="aas:Aasi_1422"/>
<dbReference type="InterPro" id="IPR038763">
    <property type="entry name" value="DHH_sf"/>
</dbReference>
<dbReference type="STRING" id="452471.Aasi_1422"/>
<feature type="domain" description="RecJ OB" evidence="8">
    <location>
        <begin position="456"/>
        <end position="561"/>
    </location>
</feature>
<evidence type="ECO:0000256" key="1">
    <source>
        <dbReference type="ARBA" id="ARBA00005915"/>
    </source>
</evidence>
<dbReference type="eggNOG" id="COG0608">
    <property type="taxonomic scope" value="Bacteria"/>
</dbReference>
<dbReference type="GO" id="GO:0003676">
    <property type="term" value="F:nucleic acid binding"/>
    <property type="evidence" value="ECO:0007669"/>
    <property type="project" value="InterPro"/>
</dbReference>
<dbReference type="InterPro" id="IPR001667">
    <property type="entry name" value="DDH_dom"/>
</dbReference>
<dbReference type="Gene3D" id="3.10.310.30">
    <property type="match status" value="1"/>
</dbReference>
<dbReference type="NCBIfam" id="TIGR00644">
    <property type="entry name" value="recJ"/>
    <property type="match status" value="1"/>
</dbReference>
<organism evidence="9 10">
    <name type="scientific">Amoebophilus asiaticus (strain 5a2)</name>
    <dbReference type="NCBI Taxonomy" id="452471"/>
    <lineage>
        <taxon>Bacteria</taxon>
        <taxon>Pseudomonadati</taxon>
        <taxon>Bacteroidota</taxon>
        <taxon>Cytophagia</taxon>
        <taxon>Cytophagales</taxon>
        <taxon>Amoebophilaceae</taxon>
        <taxon>Candidatus Amoebophilus</taxon>
    </lineage>
</organism>
<feature type="domain" description="DHHA1" evidence="7">
    <location>
        <begin position="352"/>
        <end position="442"/>
    </location>
</feature>
<dbReference type="RefSeq" id="WP_012473454.1">
    <property type="nucleotide sequence ID" value="NC_010830.1"/>
</dbReference>
<evidence type="ECO:0000313" key="9">
    <source>
        <dbReference type="EMBL" id="ACE06714.1"/>
    </source>
</evidence>
<evidence type="ECO:0000259" key="6">
    <source>
        <dbReference type="Pfam" id="PF01368"/>
    </source>
</evidence>
<dbReference type="SUPFAM" id="SSF64182">
    <property type="entry name" value="DHH phosphoesterases"/>
    <property type="match status" value="1"/>
</dbReference>
<accession>B3EU12</accession>
<sequence>MDKRWVFQTMPEPTVVASLANAIGVDSSIAALLVQKGVTDFNQAKDYFRPSLADLHDPFIMKDMDKAVGRLLRAIENQEEILIYGDYDVDGVTSVSLVYGFLKQYHSKLQFYIPDRYKEGYGVSKQAINWAIETGISLIITLDCGIKATECIQQAQIAGIDVIVCDHHEPGEGLPPAYAILDPKQKTCPYPFKELSGCGVGFKLLQAFVLKQNISLDILYRYLDLVAISIACDLVPLTDENRILAYHGLKRLNNSPSFGIQAIIQVANLPWTLGISQLVFGLGPRLNAAGRVDHGSLAVNLLLAEDSVTASSLARQIEDKNGFRRYLDSTITAEALQLMKASDASLIAKTTVLFKEDWHKGVIGIVASRCIEHYYRPTIILTASGNKATGSARSVAGYNIYEAITECAELLEQYGGHAHAAGLTLPLENIISFQERFEQVVSSTISQELLIPVQKIDLLLPLEKVTNKFYNILNQMAPFGNGNMRPVFATELVIATKYRILKENHLKLTVQEPASGICIDAIGFGLAKYAHLVCDRKPFKIAYTIERNNYQGQVNLQLNIKGLQPI</sequence>
<dbReference type="PANTHER" id="PTHR30255">
    <property type="entry name" value="SINGLE-STRANDED-DNA-SPECIFIC EXONUCLEASE RECJ"/>
    <property type="match status" value="1"/>
</dbReference>
<dbReference type="InterPro" id="IPR004610">
    <property type="entry name" value="RecJ"/>
</dbReference>
<comment type="similarity">
    <text evidence="1">Belongs to the RecJ family.</text>
</comment>
<keyword evidence="4" id="KW-0378">Hydrolase</keyword>
<dbReference type="PANTHER" id="PTHR30255:SF2">
    <property type="entry name" value="SINGLE-STRANDED-DNA-SPECIFIC EXONUCLEASE RECJ"/>
    <property type="match status" value="1"/>
</dbReference>
<dbReference type="InterPro" id="IPR041122">
    <property type="entry name" value="RecJ_OB"/>
</dbReference>
<dbReference type="GO" id="GO:0008409">
    <property type="term" value="F:5'-3' exonuclease activity"/>
    <property type="evidence" value="ECO:0007669"/>
    <property type="project" value="InterPro"/>
</dbReference>
<dbReference type="GO" id="GO:0006281">
    <property type="term" value="P:DNA repair"/>
    <property type="evidence" value="ECO:0007669"/>
    <property type="project" value="InterPro"/>
</dbReference>
<evidence type="ECO:0000259" key="7">
    <source>
        <dbReference type="Pfam" id="PF02272"/>
    </source>
</evidence>
<protein>
    <recommendedName>
        <fullName evidence="2">Single-stranded-DNA-specific exonuclease RecJ</fullName>
    </recommendedName>
</protein>
<dbReference type="EMBL" id="CP001102">
    <property type="protein sequence ID" value="ACE06714.1"/>
    <property type="molecule type" value="Genomic_DNA"/>
</dbReference>
<keyword evidence="5" id="KW-0269">Exonuclease</keyword>
<evidence type="ECO:0000256" key="5">
    <source>
        <dbReference type="ARBA" id="ARBA00022839"/>
    </source>
</evidence>
<dbReference type="Gene3D" id="3.90.1640.30">
    <property type="match status" value="1"/>
</dbReference>
<dbReference type="HOGENOM" id="CLU_009736_5_2_10"/>
<dbReference type="AlphaFoldDB" id="B3EU12"/>
<evidence type="ECO:0000256" key="2">
    <source>
        <dbReference type="ARBA" id="ARBA00019841"/>
    </source>
</evidence>
<name>B3EU12_AMOA5</name>
<dbReference type="Pfam" id="PF17768">
    <property type="entry name" value="RecJ_OB"/>
    <property type="match status" value="1"/>
</dbReference>
<dbReference type="InterPro" id="IPR003156">
    <property type="entry name" value="DHHA1_dom"/>
</dbReference>
<keyword evidence="10" id="KW-1185">Reference proteome</keyword>
<evidence type="ECO:0000259" key="8">
    <source>
        <dbReference type="Pfam" id="PF17768"/>
    </source>
</evidence>
<dbReference type="Proteomes" id="UP000001227">
    <property type="component" value="Chromosome"/>
</dbReference>
<dbReference type="OrthoDB" id="9809852at2"/>
<dbReference type="Pfam" id="PF02272">
    <property type="entry name" value="DHHA1"/>
    <property type="match status" value="1"/>
</dbReference>
<feature type="domain" description="DDH" evidence="6">
    <location>
        <begin position="81"/>
        <end position="230"/>
    </location>
</feature>
<evidence type="ECO:0000256" key="3">
    <source>
        <dbReference type="ARBA" id="ARBA00022722"/>
    </source>
</evidence>
<keyword evidence="3" id="KW-0540">Nuclease</keyword>
<dbReference type="GO" id="GO:0006310">
    <property type="term" value="P:DNA recombination"/>
    <property type="evidence" value="ECO:0007669"/>
    <property type="project" value="InterPro"/>
</dbReference>
<evidence type="ECO:0000313" key="10">
    <source>
        <dbReference type="Proteomes" id="UP000001227"/>
    </source>
</evidence>